<dbReference type="AlphaFoldDB" id="A0A5A7TY83"/>
<dbReference type="Proteomes" id="UP000321393">
    <property type="component" value="Unassembled WGS sequence"/>
</dbReference>
<gene>
    <name evidence="2" type="ORF">E6C27_scaffold133G002020</name>
</gene>
<evidence type="ECO:0000313" key="3">
    <source>
        <dbReference type="Proteomes" id="UP000321393"/>
    </source>
</evidence>
<accession>A0A5A7TY83</accession>
<reference evidence="2 3" key="1">
    <citation type="submission" date="2019-08" db="EMBL/GenBank/DDBJ databases">
        <title>Draft genome sequences of two oriental melons (Cucumis melo L. var makuwa).</title>
        <authorList>
            <person name="Kwon S.-Y."/>
        </authorList>
    </citation>
    <scope>NUCLEOTIDE SEQUENCE [LARGE SCALE GENOMIC DNA]</scope>
    <source>
        <strain evidence="3">cv. SW 3</strain>
        <tissue evidence="2">Leaf</tissue>
    </source>
</reference>
<keyword evidence="1" id="KW-0175">Coiled coil</keyword>
<dbReference type="EMBL" id="SSTE01013041">
    <property type="protein sequence ID" value="KAA0047918.1"/>
    <property type="molecule type" value="Genomic_DNA"/>
</dbReference>
<sequence>MEMSEKEIMGLKEIILRLNKSMEKLREEVRESSMSMRREESSDVEKVKVAVNSFAQDEVDCFNGVTIGRRLCRVKISREGCSNSSRPPEKAVVGRVQLRPKPQTLKDDLSIKEKKGGKQNEYPMRQISILIKVNYARGEPPLKCLSNSEFRARLDKGLCFRYNDKYSYEHKCKVKENREVMLLIANGEEDRDEGEVKVEAKPEVVEYIISSIKG</sequence>
<feature type="coiled-coil region" evidence="1">
    <location>
        <begin position="8"/>
        <end position="42"/>
    </location>
</feature>
<organism evidence="2 3">
    <name type="scientific">Cucumis melo var. makuwa</name>
    <name type="common">Oriental melon</name>
    <dbReference type="NCBI Taxonomy" id="1194695"/>
    <lineage>
        <taxon>Eukaryota</taxon>
        <taxon>Viridiplantae</taxon>
        <taxon>Streptophyta</taxon>
        <taxon>Embryophyta</taxon>
        <taxon>Tracheophyta</taxon>
        <taxon>Spermatophyta</taxon>
        <taxon>Magnoliopsida</taxon>
        <taxon>eudicotyledons</taxon>
        <taxon>Gunneridae</taxon>
        <taxon>Pentapetalae</taxon>
        <taxon>rosids</taxon>
        <taxon>fabids</taxon>
        <taxon>Cucurbitales</taxon>
        <taxon>Cucurbitaceae</taxon>
        <taxon>Benincaseae</taxon>
        <taxon>Cucumis</taxon>
    </lineage>
</organism>
<name>A0A5A7TY83_CUCMM</name>
<proteinExistence type="predicted"/>
<evidence type="ECO:0000313" key="2">
    <source>
        <dbReference type="EMBL" id="KAA0047918.1"/>
    </source>
</evidence>
<protein>
    <submittedName>
        <fullName evidence="2">Retrotransposon protein</fullName>
    </submittedName>
</protein>
<comment type="caution">
    <text evidence="2">The sequence shown here is derived from an EMBL/GenBank/DDBJ whole genome shotgun (WGS) entry which is preliminary data.</text>
</comment>
<evidence type="ECO:0000256" key="1">
    <source>
        <dbReference type="SAM" id="Coils"/>
    </source>
</evidence>